<keyword evidence="3" id="KW-1185">Reference proteome</keyword>
<dbReference type="OrthoDB" id="2758168at2759"/>
<dbReference type="Proteomes" id="UP000256964">
    <property type="component" value="Unassembled WGS sequence"/>
</dbReference>
<evidence type="ECO:0000313" key="3">
    <source>
        <dbReference type="Proteomes" id="UP000256964"/>
    </source>
</evidence>
<feature type="region of interest" description="Disordered" evidence="1">
    <location>
        <begin position="1"/>
        <end position="27"/>
    </location>
</feature>
<accession>A0A371CSD0</accession>
<protein>
    <submittedName>
        <fullName evidence="2">Uncharacterized protein</fullName>
    </submittedName>
</protein>
<evidence type="ECO:0000256" key="1">
    <source>
        <dbReference type="SAM" id="MobiDB-lite"/>
    </source>
</evidence>
<organism evidence="2 3">
    <name type="scientific">Lentinus brumalis</name>
    <dbReference type="NCBI Taxonomy" id="2498619"/>
    <lineage>
        <taxon>Eukaryota</taxon>
        <taxon>Fungi</taxon>
        <taxon>Dikarya</taxon>
        <taxon>Basidiomycota</taxon>
        <taxon>Agaricomycotina</taxon>
        <taxon>Agaricomycetes</taxon>
        <taxon>Polyporales</taxon>
        <taxon>Polyporaceae</taxon>
        <taxon>Lentinus</taxon>
    </lineage>
</organism>
<dbReference type="EMBL" id="KZ857469">
    <property type="protein sequence ID" value="RDX43191.1"/>
    <property type="molecule type" value="Genomic_DNA"/>
</dbReference>
<sequence length="350" mass="38895">MRAFTSSATRPSDDIPLPPPGAGRDTSKVGAAIKRRSGTVIIGTLNPSKLTPTDHLTTVRYSQHSCQLHVYTPFFPGRVQLVLPQSPRTNQSLSPVSIGGFLYYHLPTRAPPLAGELRFRVTASDDPTDFPSGLDLMTDRGVPWTIPLSVIAKFEKHEPLRHLLTAVDKAVPQQVMDLAAAQEHRQHYNGGHLMGNRYLHAFGQPFDLALDHTYHAFAFVSRNRIAHTQFHYVGWLSAAGVQHAPFLGRAICCFEPSSLPEHSGKRVVVIRVLRSLESDPIRPNPSYTGPEYPPELSPREGELLMNLWFRKVRPWVGDVDGTLGKGQKKTTWPLGLLFENAVEYGSPYSQ</sequence>
<reference evidence="2 3" key="1">
    <citation type="journal article" date="2018" name="Biotechnol. Biofuels">
        <title>Integrative visual omics of the white-rot fungus Polyporus brumalis exposes the biotechnological potential of its oxidative enzymes for delignifying raw plant biomass.</title>
        <authorList>
            <person name="Miyauchi S."/>
            <person name="Rancon A."/>
            <person name="Drula E."/>
            <person name="Hage H."/>
            <person name="Chaduli D."/>
            <person name="Favel A."/>
            <person name="Grisel S."/>
            <person name="Henrissat B."/>
            <person name="Herpoel-Gimbert I."/>
            <person name="Ruiz-Duenas F.J."/>
            <person name="Chevret D."/>
            <person name="Hainaut M."/>
            <person name="Lin J."/>
            <person name="Wang M."/>
            <person name="Pangilinan J."/>
            <person name="Lipzen A."/>
            <person name="Lesage-Meessen L."/>
            <person name="Navarro D."/>
            <person name="Riley R."/>
            <person name="Grigoriev I.V."/>
            <person name="Zhou S."/>
            <person name="Raouche S."/>
            <person name="Rosso M.N."/>
        </authorList>
    </citation>
    <scope>NUCLEOTIDE SEQUENCE [LARGE SCALE GENOMIC DNA]</scope>
    <source>
        <strain evidence="2 3">BRFM 1820</strain>
    </source>
</reference>
<dbReference type="AlphaFoldDB" id="A0A371CSD0"/>
<proteinExistence type="predicted"/>
<gene>
    <name evidence="2" type="ORF">OH76DRAFT_1361551</name>
</gene>
<feature type="compositionally biased region" description="Polar residues" evidence="1">
    <location>
        <begin position="1"/>
        <end position="10"/>
    </location>
</feature>
<name>A0A371CSD0_9APHY</name>
<evidence type="ECO:0000313" key="2">
    <source>
        <dbReference type="EMBL" id="RDX43191.1"/>
    </source>
</evidence>